<reference evidence="2" key="1">
    <citation type="journal article" date="2015" name="Nature">
        <title>Complex archaea that bridge the gap between prokaryotes and eukaryotes.</title>
        <authorList>
            <person name="Spang A."/>
            <person name="Saw J.H."/>
            <person name="Jorgensen S.L."/>
            <person name="Zaremba-Niedzwiedzka K."/>
            <person name="Martijn J."/>
            <person name="Lind A.E."/>
            <person name="van Eijk R."/>
            <person name="Schleper C."/>
            <person name="Guy L."/>
            <person name="Ettema T.J."/>
        </authorList>
    </citation>
    <scope>NUCLEOTIDE SEQUENCE</scope>
</reference>
<name>A0A0F9B4D9_9ZZZZ</name>
<sequence>LLGQKKSSEVRTGKITEQIAPFLADYPRNPRTARFIGDPIDFIHFDEDKVTFVEVKSGKSQLSKKQRGIRDMIKAGKVEFVIYRVEGDTLPKKDDK</sequence>
<feature type="domain" description="Holliday junction resolvase-related" evidence="1">
    <location>
        <begin position="5"/>
        <end position="84"/>
    </location>
</feature>
<proteinExistence type="predicted"/>
<accession>A0A0F9B4D9</accession>
<comment type="caution">
    <text evidence="2">The sequence shown here is derived from an EMBL/GenBank/DDBJ whole genome shotgun (WGS) entry which is preliminary data.</text>
</comment>
<dbReference type="InterPro" id="IPR019287">
    <property type="entry name" value="Hday_junct_resolvase-rel_dom"/>
</dbReference>
<protein>
    <recommendedName>
        <fullName evidence="1">Holliday junction resolvase-related domain-containing protein</fullName>
    </recommendedName>
</protein>
<gene>
    <name evidence="2" type="ORF">LCGC14_2492520</name>
</gene>
<evidence type="ECO:0000259" key="1">
    <source>
        <dbReference type="Pfam" id="PF10107"/>
    </source>
</evidence>
<dbReference type="EMBL" id="LAZR01039544">
    <property type="protein sequence ID" value="KKL16739.1"/>
    <property type="molecule type" value="Genomic_DNA"/>
</dbReference>
<organism evidence="2">
    <name type="scientific">marine sediment metagenome</name>
    <dbReference type="NCBI Taxonomy" id="412755"/>
    <lineage>
        <taxon>unclassified sequences</taxon>
        <taxon>metagenomes</taxon>
        <taxon>ecological metagenomes</taxon>
    </lineage>
</organism>
<feature type="non-terminal residue" evidence="2">
    <location>
        <position position="1"/>
    </location>
</feature>
<evidence type="ECO:0000313" key="2">
    <source>
        <dbReference type="EMBL" id="KKL16739.1"/>
    </source>
</evidence>
<dbReference type="Pfam" id="PF10107">
    <property type="entry name" value="Endonuc_Holl"/>
    <property type="match status" value="1"/>
</dbReference>
<dbReference type="AlphaFoldDB" id="A0A0F9B4D9"/>